<dbReference type="RefSeq" id="WP_382423293.1">
    <property type="nucleotide sequence ID" value="NZ_JBHSCW010000010.1"/>
</dbReference>
<evidence type="ECO:0000259" key="1">
    <source>
        <dbReference type="Pfam" id="PF06983"/>
    </source>
</evidence>
<name>A0ABV8UQ97_9PROT</name>
<dbReference type="Gene3D" id="3.10.180.10">
    <property type="entry name" value="2,3-Dihydroxybiphenyl 1,2-Dioxygenase, domain 1"/>
    <property type="match status" value="1"/>
</dbReference>
<gene>
    <name evidence="2" type="ORF">ACFOW6_15295</name>
</gene>
<dbReference type="InterPro" id="IPR029068">
    <property type="entry name" value="Glyas_Bleomycin-R_OHBP_Dase"/>
</dbReference>
<sequence length="147" mass="15971">MQVQTYLFFDGTCEEAVNFYRDALGAEVQAIMRYSDSPEPLPPGMVPEGKEHQVMHTAFRIGETTVMASDAPCGDAQPQFGGFSLSLDAADEAEARRLFETLAEGGTVSMPLDRTFFSPCFGMLTDRFGIGWMVIVPGEDCPEDAAG</sequence>
<organism evidence="2 3">
    <name type="scientific">Fodinicurvata halophila</name>
    <dbReference type="NCBI Taxonomy" id="1419723"/>
    <lineage>
        <taxon>Bacteria</taxon>
        <taxon>Pseudomonadati</taxon>
        <taxon>Pseudomonadota</taxon>
        <taxon>Alphaproteobacteria</taxon>
        <taxon>Rhodospirillales</taxon>
        <taxon>Rhodovibrionaceae</taxon>
        <taxon>Fodinicurvata</taxon>
    </lineage>
</organism>
<dbReference type="PANTHER" id="PTHR33990:SF1">
    <property type="entry name" value="PROTEIN YJDN"/>
    <property type="match status" value="1"/>
</dbReference>
<accession>A0ABV8UQ97</accession>
<dbReference type="Pfam" id="PF06983">
    <property type="entry name" value="3-dmu-9_3-mt"/>
    <property type="match status" value="1"/>
</dbReference>
<dbReference type="SUPFAM" id="SSF54593">
    <property type="entry name" value="Glyoxalase/Bleomycin resistance protein/Dihydroxybiphenyl dioxygenase"/>
    <property type="match status" value="1"/>
</dbReference>
<evidence type="ECO:0000313" key="2">
    <source>
        <dbReference type="EMBL" id="MFC4352916.1"/>
    </source>
</evidence>
<keyword evidence="3" id="KW-1185">Reference proteome</keyword>
<dbReference type="InterPro" id="IPR028973">
    <property type="entry name" value="PhnB-like"/>
</dbReference>
<proteinExistence type="predicted"/>
<dbReference type="PANTHER" id="PTHR33990">
    <property type="entry name" value="PROTEIN YJDN-RELATED"/>
    <property type="match status" value="1"/>
</dbReference>
<dbReference type="Proteomes" id="UP001595799">
    <property type="component" value="Unassembled WGS sequence"/>
</dbReference>
<evidence type="ECO:0000313" key="3">
    <source>
        <dbReference type="Proteomes" id="UP001595799"/>
    </source>
</evidence>
<dbReference type="CDD" id="cd06588">
    <property type="entry name" value="PhnB_like"/>
    <property type="match status" value="1"/>
</dbReference>
<protein>
    <submittedName>
        <fullName evidence="2">VOC family protein</fullName>
    </submittedName>
</protein>
<dbReference type="EMBL" id="JBHSCW010000010">
    <property type="protein sequence ID" value="MFC4352916.1"/>
    <property type="molecule type" value="Genomic_DNA"/>
</dbReference>
<feature type="domain" description="PhnB-like" evidence="1">
    <location>
        <begin position="3"/>
        <end position="135"/>
    </location>
</feature>
<comment type="caution">
    <text evidence="2">The sequence shown here is derived from an EMBL/GenBank/DDBJ whole genome shotgun (WGS) entry which is preliminary data.</text>
</comment>
<reference evidence="3" key="1">
    <citation type="journal article" date="2019" name="Int. J. Syst. Evol. Microbiol.">
        <title>The Global Catalogue of Microorganisms (GCM) 10K type strain sequencing project: providing services to taxonomists for standard genome sequencing and annotation.</title>
        <authorList>
            <consortium name="The Broad Institute Genomics Platform"/>
            <consortium name="The Broad Institute Genome Sequencing Center for Infectious Disease"/>
            <person name="Wu L."/>
            <person name="Ma J."/>
        </authorList>
    </citation>
    <scope>NUCLEOTIDE SEQUENCE [LARGE SCALE GENOMIC DNA]</scope>
    <source>
        <strain evidence="3">CECT 8472</strain>
    </source>
</reference>